<dbReference type="OrthoDB" id="581742at2"/>
<evidence type="ECO:0008006" key="3">
    <source>
        <dbReference type="Google" id="ProtNLM"/>
    </source>
</evidence>
<evidence type="ECO:0000313" key="1">
    <source>
        <dbReference type="EMBL" id="KYC37820.1"/>
    </source>
</evidence>
<dbReference type="Proteomes" id="UP000076925">
    <property type="component" value="Unassembled WGS sequence"/>
</dbReference>
<dbReference type="InterPro" id="IPR016181">
    <property type="entry name" value="Acyl_CoA_acyltransferase"/>
</dbReference>
<dbReference type="SUPFAM" id="SSF55729">
    <property type="entry name" value="Acyl-CoA N-acyltransferases (Nat)"/>
    <property type="match status" value="1"/>
</dbReference>
<organism evidence="1 2">
    <name type="scientific">Scytonema hofmannii PCC 7110</name>
    <dbReference type="NCBI Taxonomy" id="128403"/>
    <lineage>
        <taxon>Bacteria</taxon>
        <taxon>Bacillati</taxon>
        <taxon>Cyanobacteriota</taxon>
        <taxon>Cyanophyceae</taxon>
        <taxon>Nostocales</taxon>
        <taxon>Scytonemataceae</taxon>
        <taxon>Scytonema</taxon>
    </lineage>
</organism>
<name>A0A139WZH7_9CYAN</name>
<dbReference type="AlphaFoldDB" id="A0A139WZH7"/>
<evidence type="ECO:0000313" key="2">
    <source>
        <dbReference type="Proteomes" id="UP000076925"/>
    </source>
</evidence>
<protein>
    <recommendedName>
        <fullName evidence="3">N-acetyltransferase domain-containing protein</fullName>
    </recommendedName>
</protein>
<dbReference type="RefSeq" id="WP_017743200.1">
    <property type="nucleotide sequence ID" value="NZ_KQ976354.1"/>
</dbReference>
<proteinExistence type="predicted"/>
<dbReference type="EMBL" id="ANNX02000045">
    <property type="protein sequence ID" value="KYC37820.1"/>
    <property type="molecule type" value="Genomic_DNA"/>
</dbReference>
<reference evidence="1 2" key="1">
    <citation type="journal article" date="2013" name="Genome Biol. Evol.">
        <title>Genomes of Stigonematalean cyanobacteria (subsection V) and the evolution of oxygenic photosynthesis from prokaryotes to plastids.</title>
        <authorList>
            <person name="Dagan T."/>
            <person name="Roettger M."/>
            <person name="Stucken K."/>
            <person name="Landan G."/>
            <person name="Koch R."/>
            <person name="Major P."/>
            <person name="Gould S.B."/>
            <person name="Goremykin V.V."/>
            <person name="Rippka R."/>
            <person name="Tandeau de Marsac N."/>
            <person name="Gugger M."/>
            <person name="Lockhart P.J."/>
            <person name="Allen J.F."/>
            <person name="Brune I."/>
            <person name="Maus I."/>
            <person name="Puhler A."/>
            <person name="Martin W.F."/>
        </authorList>
    </citation>
    <scope>NUCLEOTIDE SEQUENCE [LARGE SCALE GENOMIC DNA]</scope>
    <source>
        <strain evidence="1 2">PCC 7110</strain>
    </source>
</reference>
<sequence>MNEFDVVRGADAQVQQDIAYWEDKADDYVNEFFDNQIERVYGTQFGDNLAIIADIAENVVIDPETFRGVRDKEGRLQAAAIIRQERDYLEVDFMATAPWNILRNQPESLKGAGTSMIEELTKESRDLGFGGRLKLYAIPRARQFYANIGFVETNEGDWELTPEAAGRFLEEQRRFRQTGRK</sequence>
<gene>
    <name evidence="1" type="ORF">WA1_04740</name>
</gene>
<accession>A0A139WZH7</accession>
<keyword evidence="2" id="KW-1185">Reference proteome</keyword>
<comment type="caution">
    <text evidence="1">The sequence shown here is derived from an EMBL/GenBank/DDBJ whole genome shotgun (WGS) entry which is preliminary data.</text>
</comment>
<dbReference type="Gene3D" id="3.40.630.30">
    <property type="match status" value="1"/>
</dbReference>